<dbReference type="AlphaFoldDB" id="A0A177C5D1"/>
<sequence>MPHSEYDTEPRIDTSIKHGDWRDDLYRDGYYVVKGVLPTEKAQSYVDRMFNWLESFPYGFKKDDKSTWNPKHLPDHIKGGMFYGYHCQHEKVLWDARTEPAIIDAFAKLWGTSDLLVSFDGMNFTLPAEHPPSEPWPHVDQNPIRKGMQCIQGILNLAPNGPTDGGLLVMKGSHALNEQFFKKFPEKVGRGTWGSIDWFGFEKDEVTWFEDRGCELVKVCADPGDLILWDSRTIHYNKLPESQNLRAVMYICYTPAAFASEEDRRKKVDYYNSKLGTTHWPHANIFHQEDKHLRLGKPDTYSRDAPFEEAEETELVLKLAGVKAY</sequence>
<evidence type="ECO:0008006" key="3">
    <source>
        <dbReference type="Google" id="ProtNLM"/>
    </source>
</evidence>
<dbReference type="OrthoDB" id="445007at2759"/>
<evidence type="ECO:0000313" key="2">
    <source>
        <dbReference type="Proteomes" id="UP000077069"/>
    </source>
</evidence>
<protein>
    <recommendedName>
        <fullName evidence="3">Phytanoyl-CoA dioxygenase</fullName>
    </recommendedName>
</protein>
<dbReference type="Pfam" id="PF05721">
    <property type="entry name" value="PhyH"/>
    <property type="match status" value="1"/>
</dbReference>
<evidence type="ECO:0000313" key="1">
    <source>
        <dbReference type="EMBL" id="OAG02361.1"/>
    </source>
</evidence>
<dbReference type="SUPFAM" id="SSF51197">
    <property type="entry name" value="Clavaminate synthase-like"/>
    <property type="match status" value="1"/>
</dbReference>
<dbReference type="PANTHER" id="PTHR31630">
    <property type="entry name" value="PHYTANOYL-COA DIOXYGENASE-RELATED-RELATED"/>
    <property type="match status" value="1"/>
</dbReference>
<gene>
    <name evidence="1" type="ORF">CC84DRAFT_1126611</name>
</gene>
<dbReference type="RefSeq" id="XP_018032726.1">
    <property type="nucleotide sequence ID" value="XM_018175748.1"/>
</dbReference>
<keyword evidence="2" id="KW-1185">Reference proteome</keyword>
<dbReference type="InParanoid" id="A0A177C5D1"/>
<dbReference type="InterPro" id="IPR008775">
    <property type="entry name" value="Phytyl_CoA_dOase-like"/>
</dbReference>
<reference evidence="1 2" key="1">
    <citation type="submission" date="2016-05" db="EMBL/GenBank/DDBJ databases">
        <title>Comparative analysis of secretome profiles of manganese(II)-oxidizing ascomycete fungi.</title>
        <authorList>
            <consortium name="DOE Joint Genome Institute"/>
            <person name="Zeiner C.A."/>
            <person name="Purvine S.O."/>
            <person name="Zink E.M."/>
            <person name="Wu S."/>
            <person name="Pasa-Tolic L."/>
            <person name="Chaput D.L."/>
            <person name="Haridas S."/>
            <person name="Grigoriev I.V."/>
            <person name="Santelli C.M."/>
            <person name="Hansel C.M."/>
        </authorList>
    </citation>
    <scope>NUCLEOTIDE SEQUENCE [LARGE SCALE GENOMIC DNA]</scope>
    <source>
        <strain evidence="1 2">AP3s5-JAC2a</strain>
    </source>
</reference>
<proteinExistence type="predicted"/>
<organism evidence="1 2">
    <name type="scientific">Paraphaeosphaeria sporulosa</name>
    <dbReference type="NCBI Taxonomy" id="1460663"/>
    <lineage>
        <taxon>Eukaryota</taxon>
        <taxon>Fungi</taxon>
        <taxon>Dikarya</taxon>
        <taxon>Ascomycota</taxon>
        <taxon>Pezizomycotina</taxon>
        <taxon>Dothideomycetes</taxon>
        <taxon>Pleosporomycetidae</taxon>
        <taxon>Pleosporales</taxon>
        <taxon>Massarineae</taxon>
        <taxon>Didymosphaeriaceae</taxon>
        <taxon>Paraphaeosphaeria</taxon>
    </lineage>
</organism>
<dbReference type="PANTHER" id="PTHR31630:SF6">
    <property type="entry name" value="PHYTANOYL-COA DIOXYGENASE-RELATED"/>
    <property type="match status" value="1"/>
</dbReference>
<accession>A0A177C5D1</accession>
<dbReference type="EMBL" id="KV441556">
    <property type="protein sequence ID" value="OAG02361.1"/>
    <property type="molecule type" value="Genomic_DNA"/>
</dbReference>
<name>A0A177C5D1_9PLEO</name>
<dbReference type="Gene3D" id="2.60.120.620">
    <property type="entry name" value="q2cbj1_9rhob like domain"/>
    <property type="match status" value="1"/>
</dbReference>
<dbReference type="GeneID" id="28759234"/>
<dbReference type="Proteomes" id="UP000077069">
    <property type="component" value="Unassembled WGS sequence"/>
</dbReference>